<dbReference type="AlphaFoldDB" id="A0AAV2TI81"/>
<organism evidence="1 2">
    <name type="scientific">Calicophoron daubneyi</name>
    <name type="common">Rumen fluke</name>
    <name type="synonym">Paramphistomum daubneyi</name>
    <dbReference type="NCBI Taxonomy" id="300641"/>
    <lineage>
        <taxon>Eukaryota</taxon>
        <taxon>Metazoa</taxon>
        <taxon>Spiralia</taxon>
        <taxon>Lophotrochozoa</taxon>
        <taxon>Platyhelminthes</taxon>
        <taxon>Trematoda</taxon>
        <taxon>Digenea</taxon>
        <taxon>Plagiorchiida</taxon>
        <taxon>Pronocephalata</taxon>
        <taxon>Paramphistomoidea</taxon>
        <taxon>Paramphistomidae</taxon>
        <taxon>Calicophoron</taxon>
    </lineage>
</organism>
<dbReference type="SUPFAM" id="SSF57829">
    <property type="entry name" value="Zn-binding ribosomal proteins"/>
    <property type="match status" value="1"/>
</dbReference>
<dbReference type="GO" id="GO:0006412">
    <property type="term" value="P:translation"/>
    <property type="evidence" value="ECO:0007669"/>
    <property type="project" value="InterPro"/>
</dbReference>
<comment type="caution">
    <text evidence="1">The sequence shown here is derived from an EMBL/GenBank/DDBJ whole genome shotgun (WGS) entry which is preliminary data.</text>
</comment>
<gene>
    <name evidence="1" type="ORF">CDAUBV1_LOCUS9902</name>
</gene>
<dbReference type="InterPro" id="IPR011332">
    <property type="entry name" value="Ribosomal_zn-bd"/>
</dbReference>
<accession>A0AAV2TI81</accession>
<dbReference type="Proteomes" id="UP001497525">
    <property type="component" value="Unassembled WGS sequence"/>
</dbReference>
<reference evidence="1" key="1">
    <citation type="submission" date="2024-06" db="EMBL/GenBank/DDBJ databases">
        <authorList>
            <person name="Liu X."/>
            <person name="Lenzi L."/>
            <person name="Haldenby T S."/>
            <person name="Uol C."/>
        </authorList>
    </citation>
    <scope>NUCLEOTIDE SEQUENCE</scope>
</reference>
<dbReference type="EMBL" id="CAXLJL010000268">
    <property type="protein sequence ID" value="CAL5135791.1"/>
    <property type="molecule type" value="Genomic_DNA"/>
</dbReference>
<sequence>MSVIFRLFFKDLDLKILLLRSLWRPDSLAPAIYTGTITSGGSWLEDAWSALTEGFYFATPKKRRSLEIRRTRKFRSFTMDKYRLRDDLTSCVVCGYTHPRGHLCVNCYDEVRSETSALRSQIGSQLPSDYEVRFIYRDDPKESAPEAATQSGIKPVYVDRQRPSWFPLASVLRRKHSQGDES</sequence>
<name>A0AAV2TI81_CALDB</name>
<evidence type="ECO:0000313" key="1">
    <source>
        <dbReference type="EMBL" id="CAL5135791.1"/>
    </source>
</evidence>
<proteinExistence type="predicted"/>
<evidence type="ECO:0000313" key="2">
    <source>
        <dbReference type="Proteomes" id="UP001497525"/>
    </source>
</evidence>
<evidence type="ECO:0008006" key="3">
    <source>
        <dbReference type="Google" id="ProtNLM"/>
    </source>
</evidence>
<protein>
    <recommendedName>
        <fullName evidence="3">Mitochondrial ribosomal protein L32</fullName>
    </recommendedName>
</protein>